<dbReference type="OrthoDB" id="8526133at2"/>
<dbReference type="HOGENOM" id="CLU_1486287_0_0_6"/>
<name>Q1MY12_9GAMM</name>
<keyword evidence="2" id="KW-1185">Reference proteome</keyword>
<proteinExistence type="predicted"/>
<comment type="caution">
    <text evidence="1">The sequence shown here is derived from an EMBL/GenBank/DDBJ whole genome shotgun (WGS) entry which is preliminary data.</text>
</comment>
<evidence type="ECO:0000313" key="1">
    <source>
        <dbReference type="EMBL" id="EAT10884.1"/>
    </source>
</evidence>
<dbReference type="Gene3D" id="1.20.120.1370">
    <property type="entry name" value="Regulator of RNA polymerase sigma(70) subunit, domain 4"/>
    <property type="match status" value="1"/>
</dbReference>
<dbReference type="RefSeq" id="WP_007019375.1">
    <property type="nucleotide sequence ID" value="NZ_CH724124.1"/>
</dbReference>
<dbReference type="InterPro" id="IPR038309">
    <property type="entry name" value="Rsd/AlgQ_sf"/>
</dbReference>
<protein>
    <recommendedName>
        <fullName evidence="3">Hemerythrin-like domain-containing protein</fullName>
    </recommendedName>
</protein>
<sequence>MLRYLSSLFRPNSHRIDTPVKPDFDKNHSCRYTFALADELEREHEEILNCLVLCRQACLSGRYSLVPKFLADFRSILFSHLIKERTILYQELKSHISDDDTLKSIRAFKHEMELFQGDLTSFILKWREEETVKSKTASFLKELNRIGKALVFRFAKEKDTIHSMHRLIPQISTAFQRKKAG</sequence>
<gene>
    <name evidence="1" type="ORF">RED65_02058</name>
</gene>
<reference evidence="1 2" key="1">
    <citation type="submission" date="2006-03" db="EMBL/GenBank/DDBJ databases">
        <authorList>
            <person name="Pinhassi J."/>
            <person name="Pedros-Alio C."/>
            <person name="Ferriera S."/>
            <person name="Johnson J."/>
            <person name="Kravitz S."/>
            <person name="Halpern A."/>
            <person name="Remington K."/>
            <person name="Beeson K."/>
            <person name="Tran B."/>
            <person name="Rogers Y.-H."/>
            <person name="Friedman R."/>
            <person name="Venter J.C."/>
        </authorList>
    </citation>
    <scope>NUCLEOTIDE SEQUENCE [LARGE SCALE GENOMIC DNA]</scope>
    <source>
        <strain evidence="1 2">RED65</strain>
    </source>
</reference>
<dbReference type="EMBL" id="AAQH01000030">
    <property type="protein sequence ID" value="EAT10884.1"/>
    <property type="molecule type" value="Genomic_DNA"/>
</dbReference>
<dbReference type="AlphaFoldDB" id="Q1MY12"/>
<dbReference type="STRING" id="207949.RED65_02058"/>
<dbReference type="Proteomes" id="UP000004263">
    <property type="component" value="Unassembled WGS sequence"/>
</dbReference>
<evidence type="ECO:0000313" key="2">
    <source>
        <dbReference type="Proteomes" id="UP000004263"/>
    </source>
</evidence>
<organism evidence="1 2">
    <name type="scientific">Bermanella marisrubri</name>
    <dbReference type="NCBI Taxonomy" id="207949"/>
    <lineage>
        <taxon>Bacteria</taxon>
        <taxon>Pseudomonadati</taxon>
        <taxon>Pseudomonadota</taxon>
        <taxon>Gammaproteobacteria</taxon>
        <taxon>Oceanospirillales</taxon>
        <taxon>Oceanospirillaceae</taxon>
        <taxon>Bermanella</taxon>
    </lineage>
</organism>
<accession>Q1MY12</accession>
<evidence type="ECO:0008006" key="3">
    <source>
        <dbReference type="Google" id="ProtNLM"/>
    </source>
</evidence>